<dbReference type="PROSITE" id="PS50937">
    <property type="entry name" value="HTH_MERR_2"/>
    <property type="match status" value="1"/>
</dbReference>
<dbReference type="Pfam" id="PF13411">
    <property type="entry name" value="MerR_1"/>
    <property type="match status" value="1"/>
</dbReference>
<name>A0ABW4XIT6_9GAMM</name>
<dbReference type="RefSeq" id="WP_345338614.1">
    <property type="nucleotide sequence ID" value="NZ_BAABLI010000006.1"/>
</dbReference>
<evidence type="ECO:0000313" key="4">
    <source>
        <dbReference type="Proteomes" id="UP001597380"/>
    </source>
</evidence>
<proteinExistence type="predicted"/>
<dbReference type="Proteomes" id="UP001597380">
    <property type="component" value="Unassembled WGS sequence"/>
</dbReference>
<accession>A0ABW4XIT6</accession>
<dbReference type="SUPFAM" id="SSF46955">
    <property type="entry name" value="Putative DNA-binding domain"/>
    <property type="match status" value="1"/>
</dbReference>
<comment type="caution">
    <text evidence="3">The sequence shown here is derived from an EMBL/GenBank/DDBJ whole genome shotgun (WGS) entry which is preliminary data.</text>
</comment>
<reference evidence="4" key="1">
    <citation type="journal article" date="2019" name="Int. J. Syst. Evol. Microbiol.">
        <title>The Global Catalogue of Microorganisms (GCM) 10K type strain sequencing project: providing services to taxonomists for standard genome sequencing and annotation.</title>
        <authorList>
            <consortium name="The Broad Institute Genomics Platform"/>
            <consortium name="The Broad Institute Genome Sequencing Center for Infectious Disease"/>
            <person name="Wu L."/>
            <person name="Ma J."/>
        </authorList>
    </citation>
    <scope>NUCLEOTIDE SEQUENCE [LARGE SCALE GENOMIC DNA]</scope>
    <source>
        <strain evidence="4">CGMCC 1.10992</strain>
    </source>
</reference>
<protein>
    <submittedName>
        <fullName evidence="3">Zn(2+)-responsive transcriptional regulator</fullName>
    </submittedName>
</protein>
<dbReference type="NCBIfam" id="NF007069">
    <property type="entry name" value="PRK09514.1"/>
    <property type="match status" value="1"/>
</dbReference>
<dbReference type="Gene3D" id="1.10.1660.10">
    <property type="match status" value="1"/>
</dbReference>
<organism evidence="3 4">
    <name type="scientific">Corallincola platygyrae</name>
    <dbReference type="NCBI Taxonomy" id="1193278"/>
    <lineage>
        <taxon>Bacteria</taxon>
        <taxon>Pseudomonadati</taxon>
        <taxon>Pseudomonadota</taxon>
        <taxon>Gammaproteobacteria</taxon>
        <taxon>Alteromonadales</taxon>
        <taxon>Psychromonadaceae</taxon>
        <taxon>Corallincola</taxon>
    </lineage>
</organism>
<keyword evidence="4" id="KW-1185">Reference proteome</keyword>
<keyword evidence="1" id="KW-0238">DNA-binding</keyword>
<dbReference type="NCBIfam" id="TIGR02043">
    <property type="entry name" value="ZntR"/>
    <property type="match status" value="1"/>
</dbReference>
<evidence type="ECO:0000259" key="2">
    <source>
        <dbReference type="PROSITE" id="PS50937"/>
    </source>
</evidence>
<dbReference type="EMBL" id="JBHUHT010000009">
    <property type="protein sequence ID" value="MFD2095446.1"/>
    <property type="molecule type" value="Genomic_DNA"/>
</dbReference>
<dbReference type="CDD" id="cd04770">
    <property type="entry name" value="HTH_HMRTR"/>
    <property type="match status" value="1"/>
</dbReference>
<dbReference type="PRINTS" id="PR00040">
    <property type="entry name" value="HTHMERR"/>
</dbReference>
<dbReference type="InterPro" id="IPR000551">
    <property type="entry name" value="MerR-type_HTH_dom"/>
</dbReference>
<sequence length="142" mass="16023">MYKIGELSRQTGLSNDTLRYYEKMALITPATRTEAGYRLYDESSLSRLKFIQQAKYVGFSLEGIKELLSMRLDKSHHSCGEVKQLTEDKLVEIDNKIEELLRIKQALQVMNDACCGGAVSAEHCSILQALETGEPVKREGHL</sequence>
<evidence type="ECO:0000313" key="3">
    <source>
        <dbReference type="EMBL" id="MFD2095446.1"/>
    </source>
</evidence>
<dbReference type="InterPro" id="IPR009061">
    <property type="entry name" value="DNA-bd_dom_put_sf"/>
</dbReference>
<evidence type="ECO:0000256" key="1">
    <source>
        <dbReference type="ARBA" id="ARBA00023125"/>
    </source>
</evidence>
<dbReference type="PANTHER" id="PTHR30204">
    <property type="entry name" value="REDOX-CYCLING DRUG-SENSING TRANSCRIPTIONAL ACTIVATOR SOXR"/>
    <property type="match status" value="1"/>
</dbReference>
<dbReference type="InterPro" id="IPR011788">
    <property type="entry name" value="ZntR"/>
</dbReference>
<dbReference type="SMART" id="SM00422">
    <property type="entry name" value="HTH_MERR"/>
    <property type="match status" value="1"/>
</dbReference>
<gene>
    <name evidence="3" type="primary">zntR</name>
    <name evidence="3" type="ORF">ACFSJ3_05560</name>
</gene>
<dbReference type="InterPro" id="IPR047057">
    <property type="entry name" value="MerR_fam"/>
</dbReference>
<dbReference type="PANTHER" id="PTHR30204:SF92">
    <property type="entry name" value="HTH-TYPE TRANSCRIPTIONAL REGULATOR ZNTR"/>
    <property type="match status" value="1"/>
</dbReference>
<feature type="domain" description="HTH merR-type" evidence="2">
    <location>
        <begin position="1"/>
        <end position="70"/>
    </location>
</feature>